<dbReference type="InterPro" id="IPR011009">
    <property type="entry name" value="Kinase-like_dom_sf"/>
</dbReference>
<dbReference type="Gene3D" id="3.90.1200.10">
    <property type="match status" value="1"/>
</dbReference>
<dbReference type="CDD" id="cd05157">
    <property type="entry name" value="ETNK_euk"/>
    <property type="match status" value="1"/>
</dbReference>
<dbReference type="EC" id="2.7.1.82" evidence="5"/>
<dbReference type="AlphaFoldDB" id="A0A6J8C144"/>
<dbReference type="GO" id="GO:0006646">
    <property type="term" value="P:phosphatidylethanolamine biosynthetic process"/>
    <property type="evidence" value="ECO:0007669"/>
    <property type="project" value="TreeGrafter"/>
</dbReference>
<dbReference type="OrthoDB" id="10267235at2759"/>
<evidence type="ECO:0000256" key="3">
    <source>
        <dbReference type="ARBA" id="ARBA00037883"/>
    </source>
</evidence>
<evidence type="ECO:0000256" key="2">
    <source>
        <dbReference type="ARBA" id="ARBA00023264"/>
    </source>
</evidence>
<dbReference type="GO" id="GO:0005737">
    <property type="term" value="C:cytoplasm"/>
    <property type="evidence" value="ECO:0007669"/>
    <property type="project" value="TreeGrafter"/>
</dbReference>
<dbReference type="Proteomes" id="UP000507470">
    <property type="component" value="Unassembled WGS sequence"/>
</dbReference>
<keyword evidence="1" id="KW-0444">Lipid biosynthesis</keyword>
<dbReference type="GO" id="GO:0004305">
    <property type="term" value="F:ethanolamine kinase activity"/>
    <property type="evidence" value="ECO:0007669"/>
    <property type="project" value="UniProtKB-EC"/>
</dbReference>
<evidence type="ECO:0000313" key="6">
    <source>
        <dbReference type="EMBL" id="CAC5388307.1"/>
    </source>
</evidence>
<evidence type="ECO:0000313" key="7">
    <source>
        <dbReference type="Proteomes" id="UP000507470"/>
    </source>
</evidence>
<keyword evidence="7" id="KW-1185">Reference proteome</keyword>
<dbReference type="Pfam" id="PF01633">
    <property type="entry name" value="Choline_kinase"/>
    <property type="match status" value="1"/>
</dbReference>
<dbReference type="EMBL" id="CACVKT020004153">
    <property type="protein sequence ID" value="CAC5388307.1"/>
    <property type="molecule type" value="Genomic_DNA"/>
</dbReference>
<dbReference type="SUPFAM" id="SSF56112">
    <property type="entry name" value="Protein kinase-like (PK-like)"/>
    <property type="match status" value="1"/>
</dbReference>
<dbReference type="PANTHER" id="PTHR22603:SF66">
    <property type="entry name" value="ETHANOLAMINE KINASE"/>
    <property type="match status" value="1"/>
</dbReference>
<keyword evidence="1" id="KW-0443">Lipid metabolism</keyword>
<protein>
    <recommendedName>
        <fullName evidence="5">ethanolamine kinase</fullName>
        <ecNumber evidence="5">2.7.1.82</ecNumber>
    </recommendedName>
</protein>
<reference evidence="6 7" key="1">
    <citation type="submission" date="2020-06" db="EMBL/GenBank/DDBJ databases">
        <authorList>
            <person name="Li R."/>
            <person name="Bekaert M."/>
        </authorList>
    </citation>
    <scope>NUCLEOTIDE SEQUENCE [LARGE SCALE GENOMIC DNA]</scope>
    <source>
        <strain evidence="7">wild</strain>
    </source>
</reference>
<keyword evidence="2" id="KW-1208">Phospholipid metabolism</keyword>
<sequence>MTRQHEQLNISLDENNIEKSATSILDVIRPQWKADNIKFKHFTEGITNKLIGCYEADKGFGCDVVLIRIYGANTDLIIDRDTEKNNIIFLSEHGLCPPLYAVFNNGVAYGFSPGETLDPESVRRYRVQIAKEMVKLHSLKPKSGSRPAAGLFPKLEKWLSIAPTGYDQPGKNERFIKEVGSIDRLRKEYEELKKTIESLNAPAVMSHNDLLLKNLVYDKATDKISLIDHEYAMFNYQPYDIGNHFCEYAGVDEVDFSRYPDKEYQLQWLRTYLEEWNKQNEINSSVTDDDVYKLYTQVNKCALAAHFFWGVWALIQSKYSTIDFDYLDYAIMKLNEYFARKGEFLAL</sequence>
<comment type="similarity">
    <text evidence="4">Belongs to the choline/ethanolamine kinase family.</text>
</comment>
<name>A0A6J8C144_MYTCO</name>
<gene>
    <name evidence="6" type="ORF">MCOR_23584</name>
</gene>
<dbReference type="PANTHER" id="PTHR22603">
    <property type="entry name" value="CHOLINE/ETHANOALAMINE KINASE"/>
    <property type="match status" value="1"/>
</dbReference>
<evidence type="ECO:0000256" key="4">
    <source>
        <dbReference type="ARBA" id="ARBA00038211"/>
    </source>
</evidence>
<keyword evidence="6" id="KW-0808">Transferase</keyword>
<organism evidence="6 7">
    <name type="scientific">Mytilus coruscus</name>
    <name type="common">Sea mussel</name>
    <dbReference type="NCBI Taxonomy" id="42192"/>
    <lineage>
        <taxon>Eukaryota</taxon>
        <taxon>Metazoa</taxon>
        <taxon>Spiralia</taxon>
        <taxon>Lophotrochozoa</taxon>
        <taxon>Mollusca</taxon>
        <taxon>Bivalvia</taxon>
        <taxon>Autobranchia</taxon>
        <taxon>Pteriomorphia</taxon>
        <taxon>Mytilida</taxon>
        <taxon>Mytiloidea</taxon>
        <taxon>Mytilidae</taxon>
        <taxon>Mytilinae</taxon>
        <taxon>Mytilus</taxon>
    </lineage>
</organism>
<evidence type="ECO:0000256" key="1">
    <source>
        <dbReference type="ARBA" id="ARBA00023209"/>
    </source>
</evidence>
<keyword evidence="1" id="KW-0594">Phospholipid biosynthesis</keyword>
<evidence type="ECO:0000256" key="5">
    <source>
        <dbReference type="ARBA" id="ARBA00038874"/>
    </source>
</evidence>
<accession>A0A6J8C144</accession>
<comment type="pathway">
    <text evidence="3">Phospholipid metabolism; phosphatidylethanolamine biosynthesis; phosphatidylethanolamine from ethanolamine: step 1/3.</text>
</comment>
<dbReference type="Gene3D" id="3.30.200.20">
    <property type="entry name" value="Phosphorylase Kinase, domain 1"/>
    <property type="match status" value="1"/>
</dbReference>
<proteinExistence type="inferred from homology"/>